<dbReference type="SUPFAM" id="SSF53335">
    <property type="entry name" value="S-adenosyl-L-methionine-dependent methyltransferases"/>
    <property type="match status" value="1"/>
</dbReference>
<dbReference type="NCBIfam" id="TIGR00675">
    <property type="entry name" value="dcm"/>
    <property type="match status" value="1"/>
</dbReference>
<evidence type="ECO:0000256" key="5">
    <source>
        <dbReference type="ARBA" id="ARBA00047422"/>
    </source>
</evidence>
<keyword evidence="1 6" id="KW-0489">Methyltransferase</keyword>
<dbReference type="InterPro" id="IPR050390">
    <property type="entry name" value="C5-Methyltransferase"/>
</dbReference>
<proteinExistence type="inferred from homology"/>
<keyword evidence="4" id="KW-0680">Restriction system</keyword>
<dbReference type="EC" id="2.1.1.37" evidence="8"/>
<evidence type="ECO:0000256" key="1">
    <source>
        <dbReference type="ARBA" id="ARBA00022603"/>
    </source>
</evidence>
<dbReference type="GO" id="GO:0003886">
    <property type="term" value="F:DNA (cytosine-5-)-methyltransferase activity"/>
    <property type="evidence" value="ECO:0007669"/>
    <property type="project" value="UniProtKB-EC"/>
</dbReference>
<dbReference type="GO" id="GO:0044027">
    <property type="term" value="P:negative regulation of gene expression via chromosomal CpG island methylation"/>
    <property type="evidence" value="ECO:0007669"/>
    <property type="project" value="TreeGrafter"/>
</dbReference>
<sequence>MTDLKNEALSKAKKAIRSLQKQMSDRLFKMADEVEGLHEYLSPKEIVTFLHAGCEMDIAEAGTFLKVNKNLKDAEALLREARIQFPVLKALATADDETRSEVISRIAGGATMGSRDVSAIRANLRKKRRTFAEQSVSSGFENSARSARRRAIDATRNVDRAAAELLAHLHAYRPKNLSDEHRSDAHARIRASATALLPNFVSAYGTYDLPLADVLRLPMHASERPLSLAYAAIGALAEGRFGGEFGLELDRSSVEARWATHFQECIQPITSTVAPITFDIVMEERAPLTNLPNGKLTVVELCAGAGGMSLGLEDAGYHPLALFEFDKHAAATLRLNRPLWNVVEADIREVDFTAYRSAGVDLLVGGPPCQGYSIDGKGLGKDDPRDLLLECARAVREILPRAFVFENVVGLLNARHADHLGNFLKQLKKSGYAVQILRMEADEYGVAQERTRMLFVGMRQADMGAFRAPPTFPQWRSNLGDVLEDLMAANGWTGAKEWAEARRNHVVVRDGVAKRGALASTVVGRKGGSREKEAARWAAKGIDIATVADAAPTQQQADMAGSGFLPQLTLRMRARLQGFPDYWDFVGGKDASARQVGNAVPPVIAQAIGLAIRSALTGKDFDYSVILARGCVDDPSMRLRVDAPPIVPSLQSKEVAPAKASGPDVLLRRAEVTQGSPS</sequence>
<comment type="catalytic activity">
    <reaction evidence="5 8">
        <text>a 2'-deoxycytidine in DNA + S-adenosyl-L-methionine = a 5-methyl-2'-deoxycytidine in DNA + S-adenosyl-L-homocysteine + H(+)</text>
        <dbReference type="Rhea" id="RHEA:13681"/>
        <dbReference type="Rhea" id="RHEA-COMP:11369"/>
        <dbReference type="Rhea" id="RHEA-COMP:11370"/>
        <dbReference type="ChEBI" id="CHEBI:15378"/>
        <dbReference type="ChEBI" id="CHEBI:57856"/>
        <dbReference type="ChEBI" id="CHEBI:59789"/>
        <dbReference type="ChEBI" id="CHEBI:85452"/>
        <dbReference type="ChEBI" id="CHEBI:85454"/>
        <dbReference type="EC" id="2.1.1.37"/>
    </reaction>
</comment>
<accession>A0A7X6F7C5</accession>
<dbReference type="RefSeq" id="WP_167860783.1">
    <property type="nucleotide sequence ID" value="NZ_CP064931.1"/>
</dbReference>
<evidence type="ECO:0000256" key="4">
    <source>
        <dbReference type="ARBA" id="ARBA00022747"/>
    </source>
</evidence>
<dbReference type="PROSITE" id="PS51679">
    <property type="entry name" value="SAM_MT_C5"/>
    <property type="match status" value="1"/>
</dbReference>
<dbReference type="Pfam" id="PF00145">
    <property type="entry name" value="DNA_methylase"/>
    <property type="match status" value="1"/>
</dbReference>
<dbReference type="InterPro" id="IPR018117">
    <property type="entry name" value="C5_DNA_meth_AS"/>
</dbReference>
<dbReference type="PROSITE" id="PS00094">
    <property type="entry name" value="C5_MTASE_1"/>
    <property type="match status" value="1"/>
</dbReference>
<dbReference type="GO" id="GO:0032259">
    <property type="term" value="P:methylation"/>
    <property type="evidence" value="ECO:0007669"/>
    <property type="project" value="UniProtKB-KW"/>
</dbReference>
<dbReference type="Gene3D" id="3.40.50.150">
    <property type="entry name" value="Vaccinia Virus protein VP39"/>
    <property type="match status" value="1"/>
</dbReference>
<organism evidence="9 10">
    <name type="scientific">Rhizobium phaseoli</name>
    <dbReference type="NCBI Taxonomy" id="396"/>
    <lineage>
        <taxon>Bacteria</taxon>
        <taxon>Pseudomonadati</taxon>
        <taxon>Pseudomonadota</taxon>
        <taxon>Alphaproteobacteria</taxon>
        <taxon>Hyphomicrobiales</taxon>
        <taxon>Rhizobiaceae</taxon>
        <taxon>Rhizobium/Agrobacterium group</taxon>
        <taxon>Rhizobium</taxon>
    </lineage>
</organism>
<dbReference type="Proteomes" id="UP000540266">
    <property type="component" value="Chromosome"/>
</dbReference>
<dbReference type="PRINTS" id="PR00105">
    <property type="entry name" value="C5METTRFRASE"/>
</dbReference>
<dbReference type="PANTHER" id="PTHR10629:SF52">
    <property type="entry name" value="DNA (CYTOSINE-5)-METHYLTRANSFERASE 1"/>
    <property type="match status" value="1"/>
</dbReference>
<evidence type="ECO:0000256" key="3">
    <source>
        <dbReference type="ARBA" id="ARBA00022691"/>
    </source>
</evidence>
<evidence type="ECO:0000256" key="8">
    <source>
        <dbReference type="RuleBase" id="RU000417"/>
    </source>
</evidence>
<comment type="similarity">
    <text evidence="6 7">Belongs to the class I-like SAM-binding methyltransferase superfamily. C5-methyltransferase family.</text>
</comment>
<evidence type="ECO:0000313" key="10">
    <source>
        <dbReference type="Proteomes" id="UP000540266"/>
    </source>
</evidence>
<gene>
    <name evidence="9" type="ORF">HER27_010555</name>
</gene>
<keyword evidence="2 6" id="KW-0808">Transferase</keyword>
<dbReference type="GO" id="GO:0009307">
    <property type="term" value="P:DNA restriction-modification system"/>
    <property type="evidence" value="ECO:0007669"/>
    <property type="project" value="UniProtKB-KW"/>
</dbReference>
<dbReference type="EMBL" id="CP064931">
    <property type="protein sequence ID" value="QPK10937.1"/>
    <property type="molecule type" value="Genomic_DNA"/>
</dbReference>
<evidence type="ECO:0000313" key="9">
    <source>
        <dbReference type="EMBL" id="QPK10937.1"/>
    </source>
</evidence>
<dbReference type="AlphaFoldDB" id="A0A7X6F7C5"/>
<feature type="active site" evidence="6">
    <location>
        <position position="369"/>
    </location>
</feature>
<dbReference type="GO" id="GO:0003677">
    <property type="term" value="F:DNA binding"/>
    <property type="evidence" value="ECO:0007669"/>
    <property type="project" value="TreeGrafter"/>
</dbReference>
<dbReference type="InterPro" id="IPR001525">
    <property type="entry name" value="C5_MeTfrase"/>
</dbReference>
<dbReference type="PANTHER" id="PTHR10629">
    <property type="entry name" value="CYTOSINE-SPECIFIC METHYLTRANSFERASE"/>
    <property type="match status" value="1"/>
</dbReference>
<protein>
    <recommendedName>
        <fullName evidence="8">Cytosine-specific methyltransferase</fullName>
        <ecNumber evidence="8">2.1.1.37</ecNumber>
    </recommendedName>
</protein>
<reference evidence="9 10" key="1">
    <citation type="submission" date="2020-11" db="EMBL/GenBank/DDBJ databases">
        <title>Indigenous Rhizobia Nodulating Common beans in Western Kenya.</title>
        <authorList>
            <person name="Wekesa C.S."/>
            <person name="Oelmueller R."/>
            <person name="Furch A.C."/>
        </authorList>
    </citation>
    <scope>NUCLEOTIDE SEQUENCE [LARGE SCALE GENOMIC DNA]</scope>
    <source>
        <strain evidence="10">BS3</strain>
    </source>
</reference>
<evidence type="ECO:0000256" key="6">
    <source>
        <dbReference type="PROSITE-ProRule" id="PRU01016"/>
    </source>
</evidence>
<evidence type="ECO:0000256" key="2">
    <source>
        <dbReference type="ARBA" id="ARBA00022679"/>
    </source>
</evidence>
<name>A0A7X6F7C5_9HYPH</name>
<dbReference type="REBASE" id="481454">
    <property type="entry name" value="M.RphBS3ORF10555P"/>
</dbReference>
<dbReference type="InterPro" id="IPR029063">
    <property type="entry name" value="SAM-dependent_MTases_sf"/>
</dbReference>
<keyword evidence="3 6" id="KW-0949">S-adenosyl-L-methionine</keyword>
<dbReference type="Gene3D" id="3.90.120.10">
    <property type="entry name" value="DNA Methylase, subunit A, domain 2"/>
    <property type="match status" value="1"/>
</dbReference>
<evidence type="ECO:0000256" key="7">
    <source>
        <dbReference type="RuleBase" id="RU000416"/>
    </source>
</evidence>